<dbReference type="SMART" id="SM00062">
    <property type="entry name" value="PBPb"/>
    <property type="match status" value="1"/>
</dbReference>
<dbReference type="OrthoDB" id="176845at2"/>
<feature type="signal peptide" evidence="3">
    <location>
        <begin position="1"/>
        <end position="24"/>
    </location>
</feature>
<feature type="chain" id="PRO_5003654221" evidence="3">
    <location>
        <begin position="25"/>
        <end position="292"/>
    </location>
</feature>
<feature type="domain" description="Solute-binding protein family 3/N-terminal" evidence="4">
    <location>
        <begin position="35"/>
        <end position="270"/>
    </location>
</feature>
<dbReference type="AlphaFoldDB" id="I1YKA3"/>
<sequence precursor="true">MIKRQQWTVLLGGLFVTAIGSANAADLEPLKGQEVLRVCADKNNMPYSNGDLEGFDNKIAALLGEELGIPVEYYWFPQRIGFARNTLKKEHPTEARYMCDVAFNISETSDFVKTTNPYYESIEVVAYRSGEGYDINKLTDIKMANEQHGPLKIGLFDRALTTKHIVDMGLADNIVYYQMMAGGWDVTPGRIIEDLAAGKVDVVPMWGPIAGYYGARQDVDIAVKPLNELGQRHVFAFSMGTRYGEPKWTALLNKFIEKRQDDIDAIIAEYNLPSLENVSPTPAKRIRKDDDD</sequence>
<dbReference type="Gene3D" id="3.40.190.10">
    <property type="entry name" value="Periplasmic binding protein-like II"/>
    <property type="match status" value="2"/>
</dbReference>
<protein>
    <submittedName>
        <fullName evidence="5">MxaJ protein</fullName>
    </submittedName>
</protein>
<dbReference type="EMBL" id="CP003380">
    <property type="protein sequence ID" value="AFJ03346.1"/>
    <property type="molecule type" value="Genomic_DNA"/>
</dbReference>
<dbReference type="SUPFAM" id="SSF53850">
    <property type="entry name" value="Periplasmic binding protein-like II"/>
    <property type="match status" value="1"/>
</dbReference>
<comment type="similarity">
    <text evidence="1">Belongs to the bacterial solute-binding protein 3 family.</text>
</comment>
<dbReference type="PATRIC" id="fig|754477.3.peg.2177"/>
<dbReference type="STRING" id="754477.Q7C_2210"/>
<dbReference type="PANTHER" id="PTHR35936:SF17">
    <property type="entry name" value="ARGININE-BINDING EXTRACELLULAR PROTEIN ARTP"/>
    <property type="match status" value="1"/>
</dbReference>
<dbReference type="Proteomes" id="UP000009145">
    <property type="component" value="Chromosome"/>
</dbReference>
<gene>
    <name evidence="5" type="ordered locus">Q7C_2210</name>
</gene>
<keyword evidence="2 3" id="KW-0732">Signal</keyword>
<evidence type="ECO:0000256" key="3">
    <source>
        <dbReference type="SAM" id="SignalP"/>
    </source>
</evidence>
<evidence type="ECO:0000256" key="2">
    <source>
        <dbReference type="ARBA" id="ARBA00022729"/>
    </source>
</evidence>
<accession>I1YKA3</accession>
<dbReference type="NCBIfam" id="TIGR03871">
    <property type="entry name" value="ABC_peri_MoxJ_2"/>
    <property type="match status" value="1"/>
</dbReference>
<evidence type="ECO:0000313" key="5">
    <source>
        <dbReference type="EMBL" id="AFJ03346.1"/>
    </source>
</evidence>
<dbReference type="InterPro" id="IPR022448">
    <property type="entry name" value="Quinoprotein_dehydrogenase"/>
</dbReference>
<proteinExistence type="inferred from homology"/>
<reference evidence="5 6" key="1">
    <citation type="journal article" date="2012" name="J. Bacteriol.">
        <title>Complete genome sequences of Methylophaga sp. strain JAM1 and Methylophaga sp. strain JAM7.</title>
        <authorList>
            <person name="Villeneuve C."/>
            <person name="Martineau C."/>
            <person name="Mauffrey F."/>
            <person name="Villemur R."/>
        </authorList>
    </citation>
    <scope>NUCLEOTIDE SEQUENCE [LARGE SCALE GENOMIC DNA]</scope>
    <source>
        <strain evidence="5 6">JAM7</strain>
    </source>
</reference>
<evidence type="ECO:0000256" key="1">
    <source>
        <dbReference type="ARBA" id="ARBA00010333"/>
    </source>
</evidence>
<keyword evidence="6" id="KW-1185">Reference proteome</keyword>
<dbReference type="PANTHER" id="PTHR35936">
    <property type="entry name" value="MEMBRANE-BOUND LYTIC MUREIN TRANSGLYCOSYLASE F"/>
    <property type="match status" value="1"/>
</dbReference>
<evidence type="ECO:0000259" key="4">
    <source>
        <dbReference type="SMART" id="SM00062"/>
    </source>
</evidence>
<dbReference type="RefSeq" id="WP_014704765.1">
    <property type="nucleotide sequence ID" value="NC_017856.1"/>
</dbReference>
<organism evidence="5 6">
    <name type="scientific">Methylophaga frappieri (strain ATCC BAA-2434 / DSM 25690 / JAM7)</name>
    <dbReference type="NCBI Taxonomy" id="754477"/>
    <lineage>
        <taxon>Bacteria</taxon>
        <taxon>Pseudomonadati</taxon>
        <taxon>Pseudomonadota</taxon>
        <taxon>Gammaproteobacteria</taxon>
        <taxon>Thiotrichales</taxon>
        <taxon>Piscirickettsiaceae</taxon>
        <taxon>Methylophaga</taxon>
    </lineage>
</organism>
<dbReference type="HOGENOM" id="CLU_056715_0_0_6"/>
<evidence type="ECO:0000313" key="6">
    <source>
        <dbReference type="Proteomes" id="UP000009145"/>
    </source>
</evidence>
<name>I1YKA3_METFJ</name>
<dbReference type="KEGG" id="mec:Q7C_2210"/>
<dbReference type="InterPro" id="IPR001638">
    <property type="entry name" value="Solute-binding_3/MltF_N"/>
</dbReference>
<dbReference type="eggNOG" id="COG0834">
    <property type="taxonomic scope" value="Bacteria"/>
</dbReference>